<dbReference type="GO" id="GO:0006397">
    <property type="term" value="P:mRNA processing"/>
    <property type="evidence" value="ECO:0007669"/>
    <property type="project" value="InterPro"/>
</dbReference>
<dbReference type="PRINTS" id="PR01217">
    <property type="entry name" value="PRICHEXTENSN"/>
</dbReference>
<dbReference type="SMART" id="SM00333">
    <property type="entry name" value="TUDOR"/>
    <property type="match status" value="1"/>
</dbReference>
<accession>W3VFY3</accession>
<dbReference type="PROSITE" id="PS50304">
    <property type="entry name" value="TUDOR"/>
    <property type="match status" value="1"/>
</dbReference>
<name>W3VFY3_MOEAP</name>
<evidence type="ECO:0000259" key="5">
    <source>
        <dbReference type="PROSITE" id="PS50304"/>
    </source>
</evidence>
<dbReference type="CDD" id="cd21182">
    <property type="entry name" value="Tudor_SMN_SPF30-like"/>
    <property type="match status" value="1"/>
</dbReference>
<dbReference type="GO" id="GO:0003723">
    <property type="term" value="F:RNA binding"/>
    <property type="evidence" value="ECO:0007669"/>
    <property type="project" value="InterPro"/>
</dbReference>
<feature type="region of interest" description="Disordered" evidence="4">
    <location>
        <begin position="43"/>
        <end position="88"/>
    </location>
</feature>
<evidence type="ECO:0000313" key="6">
    <source>
        <dbReference type="EMBL" id="ETS60563.1"/>
    </source>
</evidence>
<comment type="similarity">
    <text evidence="2">Belongs to the SMN family.</text>
</comment>
<feature type="region of interest" description="Disordered" evidence="4">
    <location>
        <begin position="105"/>
        <end position="237"/>
    </location>
</feature>
<evidence type="ECO:0000256" key="1">
    <source>
        <dbReference type="ARBA" id="ARBA00004408"/>
    </source>
</evidence>
<dbReference type="AlphaFoldDB" id="W3VFY3"/>
<feature type="compositionally biased region" description="Low complexity" evidence="4">
    <location>
        <begin position="70"/>
        <end position="81"/>
    </location>
</feature>
<feature type="compositionally biased region" description="Polar residues" evidence="4">
    <location>
        <begin position="198"/>
        <end position="209"/>
    </location>
</feature>
<dbReference type="Pfam" id="PF06003">
    <property type="entry name" value="SMN_Tudor"/>
    <property type="match status" value="1"/>
</dbReference>
<sequence>MDAAELEAFETQLADTRTALQSDSDNADLKALRDELVNLIQLSKSIPTDNAIGPPPPPPEPSPSPPPSAPSGSRMSSAPSPRFTVGQQVNALYSDRRWYPARIVSLSGDPANPLCTVVYTGYGNSETLPSSSLKPLPPQPQDPTPPPPPPPPSDSALPPPPPPQPRPPGPLDDKTRKKMRTEKKIARREHQSAIAQAKATSWQTFSAKSKSLPKKSMFRTSDDPYARVGISKSPKPP</sequence>
<dbReference type="EMBL" id="AWNI01000033">
    <property type="protein sequence ID" value="ETS60563.1"/>
    <property type="molecule type" value="Genomic_DNA"/>
</dbReference>
<feature type="compositionally biased region" description="Pro residues" evidence="4">
    <location>
        <begin position="53"/>
        <end position="69"/>
    </location>
</feature>
<dbReference type="GO" id="GO:0015030">
    <property type="term" value="C:Cajal body"/>
    <property type="evidence" value="ECO:0007669"/>
    <property type="project" value="UniProtKB-SubCell"/>
</dbReference>
<dbReference type="InterPro" id="IPR002999">
    <property type="entry name" value="Tudor"/>
</dbReference>
<gene>
    <name evidence="6" type="ORF">PaG_05414</name>
</gene>
<evidence type="ECO:0000256" key="2">
    <source>
        <dbReference type="ARBA" id="ARBA00005371"/>
    </source>
</evidence>
<proteinExistence type="inferred from homology"/>
<evidence type="ECO:0000256" key="3">
    <source>
        <dbReference type="ARBA" id="ARBA00023242"/>
    </source>
</evidence>
<comment type="subcellular location">
    <subcellularLocation>
        <location evidence="1">Nucleus</location>
        <location evidence="1">Cajal body</location>
    </subcellularLocation>
</comment>
<feature type="domain" description="Tudor" evidence="5">
    <location>
        <begin position="82"/>
        <end position="143"/>
    </location>
</feature>
<dbReference type="GO" id="GO:0005737">
    <property type="term" value="C:cytoplasm"/>
    <property type="evidence" value="ECO:0007669"/>
    <property type="project" value="InterPro"/>
</dbReference>
<dbReference type="Gene3D" id="2.30.30.140">
    <property type="match status" value="1"/>
</dbReference>
<evidence type="ECO:0000313" key="7">
    <source>
        <dbReference type="Proteomes" id="UP000019462"/>
    </source>
</evidence>
<dbReference type="SUPFAM" id="SSF63748">
    <property type="entry name" value="Tudor/PWWP/MBT"/>
    <property type="match status" value="1"/>
</dbReference>
<dbReference type="OrthoDB" id="79171at2759"/>
<dbReference type="InterPro" id="IPR010304">
    <property type="entry name" value="SMN_Tudor"/>
</dbReference>
<keyword evidence="7" id="KW-1185">Reference proteome</keyword>
<protein>
    <recommendedName>
        <fullName evidence="5">Tudor domain-containing protein</fullName>
    </recommendedName>
</protein>
<evidence type="ECO:0000256" key="4">
    <source>
        <dbReference type="SAM" id="MobiDB-lite"/>
    </source>
</evidence>
<feature type="compositionally biased region" description="Pro residues" evidence="4">
    <location>
        <begin position="135"/>
        <end position="170"/>
    </location>
</feature>
<dbReference type="Proteomes" id="UP000019462">
    <property type="component" value="Unassembled WGS sequence"/>
</dbReference>
<keyword evidence="3" id="KW-0539">Nucleus</keyword>
<organism evidence="6 7">
    <name type="scientific">Moesziomyces aphidis</name>
    <name type="common">Pseudozyma aphidis</name>
    <dbReference type="NCBI Taxonomy" id="84754"/>
    <lineage>
        <taxon>Eukaryota</taxon>
        <taxon>Fungi</taxon>
        <taxon>Dikarya</taxon>
        <taxon>Basidiomycota</taxon>
        <taxon>Ustilaginomycotina</taxon>
        <taxon>Ustilaginomycetes</taxon>
        <taxon>Ustilaginales</taxon>
        <taxon>Ustilaginaceae</taxon>
        <taxon>Moesziomyces</taxon>
    </lineage>
</organism>
<comment type="caution">
    <text evidence="6">The sequence shown here is derived from an EMBL/GenBank/DDBJ whole genome shotgun (WGS) entry which is preliminary data.</text>
</comment>
<reference evidence="6 7" key="1">
    <citation type="journal article" date="2014" name="Genome Announc.">
        <title>Genome sequence of the basidiomycetous fungus Pseudozyma aphidis DSM70725, an efficient producer of biosurfactant mannosylerythritol lipids.</title>
        <authorList>
            <person name="Lorenz S."/>
            <person name="Guenther M."/>
            <person name="Grumaz C."/>
            <person name="Rupp S."/>
            <person name="Zibek S."/>
            <person name="Sohn K."/>
        </authorList>
    </citation>
    <scope>NUCLEOTIDE SEQUENCE [LARGE SCALE GENOMIC DNA]</scope>
    <source>
        <strain evidence="7">ATCC 32657 / CBS 517.83 / DSM 70725 / JCM 10318 / NBRC 10182 / NRRL Y-7954 / St-0401</strain>
    </source>
</reference>
<feature type="compositionally biased region" description="Basic and acidic residues" evidence="4">
    <location>
        <begin position="182"/>
        <end position="191"/>
    </location>
</feature>
<dbReference type="HOGENOM" id="CLU_069491_2_0_1"/>